<proteinExistence type="predicted"/>
<keyword evidence="4" id="KW-1185">Reference proteome</keyword>
<accession>A0AAD9K1J1</accession>
<dbReference type="AlphaFoldDB" id="A0AAD9K1J1"/>
<dbReference type="SUPFAM" id="SSF81383">
    <property type="entry name" value="F-box domain"/>
    <property type="match status" value="1"/>
</dbReference>
<protein>
    <recommendedName>
        <fullName evidence="2">F-box domain-containing protein</fullName>
    </recommendedName>
</protein>
<dbReference type="EMBL" id="JAODUP010000084">
    <property type="protein sequence ID" value="KAK2163171.1"/>
    <property type="molecule type" value="Genomic_DNA"/>
</dbReference>
<evidence type="ECO:0000313" key="4">
    <source>
        <dbReference type="Proteomes" id="UP001208570"/>
    </source>
</evidence>
<evidence type="ECO:0000259" key="2">
    <source>
        <dbReference type="PROSITE" id="PS50181"/>
    </source>
</evidence>
<comment type="caution">
    <text evidence="3">The sequence shown here is derived from an EMBL/GenBank/DDBJ whole genome shotgun (WGS) entry which is preliminary data.</text>
</comment>
<sequence>MASLIPESGMIFNFADVAPPPSKDYCQILVTTDSGLVFDLVSQVRAAMRLKANNPFTPTKMIIFRLWKISLKNTSVCPTEVKDTYEDFLCDELTKGEVHRAFGKNFLEYIKGLAHGNIDYLPRLSRSLLVKIICFLDLEDIPKLAMVSKQFLELCNSDDVWKQFYYDHNQTVMSAEMSSLAEAIGWKKLFFTNKLQLQMKLRRHTAAKAVHSSSLEGGDGDDDDDDDDDDGLWWTAG</sequence>
<evidence type="ECO:0000256" key="1">
    <source>
        <dbReference type="SAM" id="MobiDB-lite"/>
    </source>
</evidence>
<name>A0AAD9K1J1_9ANNE</name>
<gene>
    <name evidence="3" type="ORF">LSH36_84g05055</name>
</gene>
<dbReference type="Proteomes" id="UP001208570">
    <property type="component" value="Unassembled WGS sequence"/>
</dbReference>
<evidence type="ECO:0000313" key="3">
    <source>
        <dbReference type="EMBL" id="KAK2163171.1"/>
    </source>
</evidence>
<dbReference type="InterPro" id="IPR036047">
    <property type="entry name" value="F-box-like_dom_sf"/>
</dbReference>
<dbReference type="Pfam" id="PF00646">
    <property type="entry name" value="F-box"/>
    <property type="match status" value="1"/>
</dbReference>
<feature type="compositionally biased region" description="Acidic residues" evidence="1">
    <location>
        <begin position="218"/>
        <end position="231"/>
    </location>
</feature>
<organism evidence="3 4">
    <name type="scientific">Paralvinella palmiformis</name>
    <dbReference type="NCBI Taxonomy" id="53620"/>
    <lineage>
        <taxon>Eukaryota</taxon>
        <taxon>Metazoa</taxon>
        <taxon>Spiralia</taxon>
        <taxon>Lophotrochozoa</taxon>
        <taxon>Annelida</taxon>
        <taxon>Polychaeta</taxon>
        <taxon>Sedentaria</taxon>
        <taxon>Canalipalpata</taxon>
        <taxon>Terebellida</taxon>
        <taxon>Terebelliformia</taxon>
        <taxon>Alvinellidae</taxon>
        <taxon>Paralvinella</taxon>
    </lineage>
</organism>
<dbReference type="PROSITE" id="PS50181">
    <property type="entry name" value="FBOX"/>
    <property type="match status" value="1"/>
</dbReference>
<feature type="domain" description="F-box" evidence="2">
    <location>
        <begin position="118"/>
        <end position="164"/>
    </location>
</feature>
<dbReference type="Gene3D" id="1.20.1280.50">
    <property type="match status" value="1"/>
</dbReference>
<feature type="region of interest" description="Disordered" evidence="1">
    <location>
        <begin position="212"/>
        <end position="237"/>
    </location>
</feature>
<reference evidence="3" key="1">
    <citation type="journal article" date="2023" name="Mol. Biol. Evol.">
        <title>Third-Generation Sequencing Reveals the Adaptive Role of the Epigenome in Three Deep-Sea Polychaetes.</title>
        <authorList>
            <person name="Perez M."/>
            <person name="Aroh O."/>
            <person name="Sun Y."/>
            <person name="Lan Y."/>
            <person name="Juniper S.K."/>
            <person name="Young C.R."/>
            <person name="Angers B."/>
            <person name="Qian P.Y."/>
        </authorList>
    </citation>
    <scope>NUCLEOTIDE SEQUENCE</scope>
    <source>
        <strain evidence="3">P08H-3</strain>
    </source>
</reference>
<dbReference type="InterPro" id="IPR001810">
    <property type="entry name" value="F-box_dom"/>
</dbReference>